<gene>
    <name evidence="2" type="ORF">FRX48_01727</name>
</gene>
<feature type="chain" id="PRO_5024409511" evidence="1">
    <location>
        <begin position="20"/>
        <end position="165"/>
    </location>
</feature>
<accession>A0A5M8Q1X0</accession>
<name>A0A5M8Q1X0_9LECA</name>
<dbReference type="Proteomes" id="UP000324767">
    <property type="component" value="Unassembled WGS sequence"/>
</dbReference>
<evidence type="ECO:0000313" key="3">
    <source>
        <dbReference type="Proteomes" id="UP000324767"/>
    </source>
</evidence>
<sequence>MHLPFAFAFLSLTILLLHALPLASPSPLLQPRSYFCSNAPQTKAGTLLPRDRPTTIWCTPGSSTWLELSFMRRIPGPFILEILDQAHAFILSEIAGAGDGVILGGMFNWYGRQGTALSLLDTDNHQCTWGVLGAAVAGLAEFMREGGMGVGGCILLSMMGRGRWR</sequence>
<evidence type="ECO:0000313" key="2">
    <source>
        <dbReference type="EMBL" id="KAA6414976.1"/>
    </source>
</evidence>
<dbReference type="AlphaFoldDB" id="A0A5M8Q1X0"/>
<organism evidence="2 3">
    <name type="scientific">Lasallia pustulata</name>
    <dbReference type="NCBI Taxonomy" id="136370"/>
    <lineage>
        <taxon>Eukaryota</taxon>
        <taxon>Fungi</taxon>
        <taxon>Dikarya</taxon>
        <taxon>Ascomycota</taxon>
        <taxon>Pezizomycotina</taxon>
        <taxon>Lecanoromycetes</taxon>
        <taxon>OSLEUM clade</taxon>
        <taxon>Umbilicariomycetidae</taxon>
        <taxon>Umbilicariales</taxon>
        <taxon>Umbilicariaceae</taxon>
        <taxon>Lasallia</taxon>
    </lineage>
</organism>
<keyword evidence="1" id="KW-0732">Signal</keyword>
<dbReference type="EMBL" id="VXIT01000002">
    <property type="protein sequence ID" value="KAA6414976.1"/>
    <property type="molecule type" value="Genomic_DNA"/>
</dbReference>
<evidence type="ECO:0000256" key="1">
    <source>
        <dbReference type="SAM" id="SignalP"/>
    </source>
</evidence>
<proteinExistence type="predicted"/>
<feature type="signal peptide" evidence="1">
    <location>
        <begin position="1"/>
        <end position="19"/>
    </location>
</feature>
<comment type="caution">
    <text evidence="2">The sequence shown here is derived from an EMBL/GenBank/DDBJ whole genome shotgun (WGS) entry which is preliminary data.</text>
</comment>
<reference evidence="2 3" key="1">
    <citation type="submission" date="2019-09" db="EMBL/GenBank/DDBJ databases">
        <title>The hologenome of the rock-dwelling lichen Lasallia pustulata.</title>
        <authorList>
            <person name="Greshake Tzovaras B."/>
            <person name="Segers F."/>
            <person name="Bicker A."/>
            <person name="Dal Grande F."/>
            <person name="Otte J."/>
            <person name="Hankeln T."/>
            <person name="Schmitt I."/>
            <person name="Ebersberger I."/>
        </authorList>
    </citation>
    <scope>NUCLEOTIDE SEQUENCE [LARGE SCALE GENOMIC DNA]</scope>
    <source>
        <strain evidence="2">A1-1</strain>
    </source>
</reference>
<protein>
    <submittedName>
        <fullName evidence="2">Uncharacterized protein</fullName>
    </submittedName>
</protein>